<evidence type="ECO:0000313" key="4">
    <source>
        <dbReference type="EMBL" id="KKR63262.1"/>
    </source>
</evidence>
<evidence type="ECO:0000256" key="2">
    <source>
        <dbReference type="PROSITE-ProRule" id="PRU00464"/>
    </source>
</evidence>
<feature type="short sequence motif" description="Histidine triad motif" evidence="2">
    <location>
        <begin position="91"/>
        <end position="95"/>
    </location>
</feature>
<dbReference type="InterPro" id="IPR011146">
    <property type="entry name" value="HIT-like"/>
</dbReference>
<evidence type="ECO:0000256" key="1">
    <source>
        <dbReference type="PIRSR" id="PIRSR601310-1"/>
    </source>
</evidence>
<dbReference type="PROSITE" id="PS51084">
    <property type="entry name" value="HIT_2"/>
    <property type="match status" value="1"/>
</dbReference>
<sequence length="106" mass="11901">MEDCVFCKIVNREIPSDKIKETDSLIAINDINPQASTHILIIPKRHIKDVNGLDDLLWTEIKKLGLELMGEKGITNFRMTTNAGDAAAVHHMHMHLLGEISSDKKI</sequence>
<organism evidence="4 5">
    <name type="scientific">Candidatus Woesebacteria bacterium GW2011_GWA1_40_43</name>
    <dbReference type="NCBI Taxonomy" id="1618553"/>
    <lineage>
        <taxon>Bacteria</taxon>
        <taxon>Candidatus Woeseibacteriota</taxon>
    </lineage>
</organism>
<gene>
    <name evidence="4" type="ORF">UU02_C0028G0004</name>
</gene>
<evidence type="ECO:0000259" key="3">
    <source>
        <dbReference type="PROSITE" id="PS51084"/>
    </source>
</evidence>
<protein>
    <submittedName>
        <fullName evidence="4">Histidine triad (HIT) protein</fullName>
    </submittedName>
</protein>
<evidence type="ECO:0000313" key="5">
    <source>
        <dbReference type="Proteomes" id="UP000034293"/>
    </source>
</evidence>
<comment type="caution">
    <text evidence="4">The sequence shown here is derived from an EMBL/GenBank/DDBJ whole genome shotgun (WGS) entry which is preliminary data.</text>
</comment>
<dbReference type="EMBL" id="LBZA01000028">
    <property type="protein sequence ID" value="KKR63262.1"/>
    <property type="molecule type" value="Genomic_DNA"/>
</dbReference>
<dbReference type="Pfam" id="PF11969">
    <property type="entry name" value="DcpS_C"/>
    <property type="match status" value="1"/>
</dbReference>
<dbReference type="InterPro" id="IPR001310">
    <property type="entry name" value="Histidine_triad_HIT"/>
</dbReference>
<dbReference type="PANTHER" id="PTHR23089">
    <property type="entry name" value="HISTIDINE TRIAD HIT PROTEIN"/>
    <property type="match status" value="1"/>
</dbReference>
<proteinExistence type="predicted"/>
<accession>A0A0G0VKH6</accession>
<dbReference type="Proteomes" id="UP000034293">
    <property type="component" value="Unassembled WGS sequence"/>
</dbReference>
<dbReference type="SUPFAM" id="SSF54197">
    <property type="entry name" value="HIT-like"/>
    <property type="match status" value="1"/>
</dbReference>
<feature type="active site" description="Tele-AMP-histidine intermediate" evidence="1">
    <location>
        <position position="95"/>
    </location>
</feature>
<dbReference type="GO" id="GO:0003824">
    <property type="term" value="F:catalytic activity"/>
    <property type="evidence" value="ECO:0007669"/>
    <property type="project" value="InterPro"/>
</dbReference>
<dbReference type="AlphaFoldDB" id="A0A0G0VKH6"/>
<feature type="domain" description="HIT" evidence="3">
    <location>
        <begin position="5"/>
        <end position="106"/>
    </location>
</feature>
<reference evidence="4 5" key="1">
    <citation type="journal article" date="2015" name="Nature">
        <title>rRNA introns, odd ribosomes, and small enigmatic genomes across a large radiation of phyla.</title>
        <authorList>
            <person name="Brown C.T."/>
            <person name="Hug L.A."/>
            <person name="Thomas B.C."/>
            <person name="Sharon I."/>
            <person name="Castelle C.J."/>
            <person name="Singh A."/>
            <person name="Wilkins M.J."/>
            <person name="Williams K.H."/>
            <person name="Banfield J.F."/>
        </authorList>
    </citation>
    <scope>NUCLEOTIDE SEQUENCE [LARGE SCALE GENOMIC DNA]</scope>
</reference>
<dbReference type="Gene3D" id="3.30.428.10">
    <property type="entry name" value="HIT-like"/>
    <property type="match status" value="1"/>
</dbReference>
<name>A0A0G0VKH6_9BACT</name>
<dbReference type="InterPro" id="IPR036265">
    <property type="entry name" value="HIT-like_sf"/>
</dbReference>
<dbReference type="PRINTS" id="PR00332">
    <property type="entry name" value="HISTRIAD"/>
</dbReference>